<dbReference type="InterPro" id="IPR011701">
    <property type="entry name" value="MFS"/>
</dbReference>
<dbReference type="GO" id="GO:0008270">
    <property type="term" value="F:zinc ion binding"/>
    <property type="evidence" value="ECO:0007669"/>
    <property type="project" value="InterPro"/>
</dbReference>
<dbReference type="CDD" id="cd00067">
    <property type="entry name" value="GAL4"/>
    <property type="match status" value="1"/>
</dbReference>
<keyword evidence="7" id="KW-0539">Nucleus</keyword>
<protein>
    <submittedName>
        <fullName evidence="13">DAL5-Allantoate and ureidosuccinate permease</fullName>
    </submittedName>
</protein>
<evidence type="ECO:0000313" key="14">
    <source>
        <dbReference type="Proteomes" id="UP000730481"/>
    </source>
</evidence>
<feature type="region of interest" description="Disordered" evidence="9">
    <location>
        <begin position="1"/>
        <end position="23"/>
    </location>
</feature>
<evidence type="ECO:0000313" key="13">
    <source>
        <dbReference type="EMBL" id="KAF4332269.1"/>
    </source>
</evidence>
<dbReference type="EMBL" id="PVQB02001120">
    <property type="protein sequence ID" value="KAF4332269.1"/>
    <property type="molecule type" value="Genomic_DNA"/>
</dbReference>
<evidence type="ECO:0000256" key="9">
    <source>
        <dbReference type="SAM" id="MobiDB-lite"/>
    </source>
</evidence>
<keyword evidence="4 10" id="KW-1133">Transmembrane helix</keyword>
<dbReference type="GO" id="GO:0016020">
    <property type="term" value="C:membrane"/>
    <property type="evidence" value="ECO:0007669"/>
    <property type="project" value="UniProtKB-SubCell"/>
</dbReference>
<feature type="transmembrane region" description="Helical" evidence="10">
    <location>
        <begin position="919"/>
        <end position="943"/>
    </location>
</feature>
<reference evidence="13" key="2">
    <citation type="submission" date="2020-02" db="EMBL/GenBank/DDBJ databases">
        <title>Identification and distribution of gene clusters putatively required for synthesis of sphingolipid metabolism inhibitors in phylogenetically diverse species of the filamentous fungus Fusarium.</title>
        <authorList>
            <person name="Kim H.-S."/>
            <person name="Busman M."/>
            <person name="Brown D.W."/>
            <person name="Divon H."/>
            <person name="Uhlig S."/>
            <person name="Proctor R.H."/>
        </authorList>
    </citation>
    <scope>NUCLEOTIDE SEQUENCE</scope>
    <source>
        <strain evidence="13">NRRL 25174</strain>
    </source>
</reference>
<dbReference type="SUPFAM" id="SSF103473">
    <property type="entry name" value="MFS general substrate transporter"/>
    <property type="match status" value="1"/>
</dbReference>
<dbReference type="SUPFAM" id="SSF57701">
    <property type="entry name" value="Zn2/Cys6 DNA-binding domain"/>
    <property type="match status" value="1"/>
</dbReference>
<dbReference type="Pfam" id="PF07690">
    <property type="entry name" value="MFS_1"/>
    <property type="match status" value="1"/>
</dbReference>
<feature type="transmembrane region" description="Helical" evidence="10">
    <location>
        <begin position="735"/>
        <end position="753"/>
    </location>
</feature>
<dbReference type="PANTHER" id="PTHR43791">
    <property type="entry name" value="PERMEASE-RELATED"/>
    <property type="match status" value="1"/>
</dbReference>
<gene>
    <name evidence="13" type="ORF">FBEOM_13944</name>
</gene>
<dbReference type="PANTHER" id="PTHR43791:SF103">
    <property type="entry name" value="MAJOR FACILITATOR SUPERFAMILY (MFS) PROFILE DOMAIN-CONTAINING PROTEIN-RELATED"/>
    <property type="match status" value="1"/>
</dbReference>
<proteinExistence type="inferred from homology"/>
<dbReference type="GO" id="GO:0022857">
    <property type="term" value="F:transmembrane transporter activity"/>
    <property type="evidence" value="ECO:0007669"/>
    <property type="project" value="InterPro"/>
</dbReference>
<feature type="transmembrane region" description="Helical" evidence="10">
    <location>
        <begin position="1010"/>
        <end position="1033"/>
    </location>
</feature>
<dbReference type="SMART" id="SM00066">
    <property type="entry name" value="GAL4"/>
    <property type="match status" value="1"/>
</dbReference>
<comment type="caution">
    <text evidence="13">The sequence shown here is derived from an EMBL/GenBank/DDBJ whole genome shotgun (WGS) entry which is preliminary data.</text>
</comment>
<sequence length="1136" mass="126863">MLLSPCETSSPTPLGRSAPRSRSGCWTCRAKKVKCDEKRPICRRCTRLKLNCDYAPRLRAFPKGPPAGTFVHSSLDLSCVKPPSRPGHQDKSCWGGPRLQSEEVSCSITPPLSTTFEWGTYGMRLGNEEIEAIQYFRDSFSPLYIMKNPQYSAFAIMLRLATHEPFVLHMVLAIGGSGIHYRQQWHERRLSAIRAQSDDEPSQYRTIGLKHYSEALQELHNIVSDTTAAASVNLDALTSGLVLMIMYEQLHGDTRCKGLASHLNGAALILKHHYADMLQRAGNTKHSLPLMRTTESGSPRHLSQFCARLITRICGMDATAACFGLGGKVTKVLCESLPEGDDKSGLPRGPIGSLSRLDTYSGPLYRSVWGDDYPAGEIVDDLEKQHVFELFAAKVQLRYLISEMTSLQPVSGLALVEAAKKVEMAIHEMSQRYENILEFASRLTSAIDNSRYMIATIRWVVPIYYTELLDFIRITRNISPPIDIKLNHHNIIRDIMNLAFQAYKHEGDSAMVRIARALFMVALETDEELHISWILERFKGLAQFGEHFARAGDFLERTIQMQPESRTKIDLRTTFSNQATSICLCLIDAREIRSSSPGIYHPLSERPLSPSPSSREWLMPFTSTQKSYLSSMLGKRFGTMAHKDTPESNGIKLEDMELDKTDFASVANGDILGRELTPEEDRRILRKADLHLLPIMAFAYLFQFLDKTALSYTAILGLREDLHLKGEEYGWASAIYYFGFLAATYPIAGVLLVRLPIAKVIAVTMFIWGAILMFTALCRNATDLLVTRFFLGVAETAIAPGLSMIVAMWYKRSEQPLRQGAWFLGNTCAGILGGLVSYGFGEINGFPPWKAIFICFGALTIAISIIVLFFLPDTPANARFLTKDEKAQAIARVETNMTGIKNDKWKKGQVLEALRDRNAWLLAIGYLASIIPNNGLLTFNTIVIQGLGFSVLRTLLINILPSVFQLVFVLISVVGSTYLPNTRLLFMVFNVIASIVGAVMVRNVDPVHKWTRVMGCALGVSFTANFPMTMAMMSSNFAGFTKKTTVSAMIFIAYCTGNIIGPHLFFPSEAPGYKSGFLAIIICLAISAIVSILLRFSLIWENRKRDRAGDVIEEPAEGLNLSDKTDWEIPQFRYIY</sequence>
<feature type="transmembrane region" description="Helical" evidence="10">
    <location>
        <begin position="821"/>
        <end position="839"/>
    </location>
</feature>
<keyword evidence="6" id="KW-0325">Glycoprotein</keyword>
<keyword evidence="3 10" id="KW-0812">Transmembrane</keyword>
<dbReference type="Gene3D" id="4.10.240.10">
    <property type="entry name" value="Zn(2)-C6 fungal-type DNA-binding domain"/>
    <property type="match status" value="1"/>
</dbReference>
<dbReference type="Proteomes" id="UP000730481">
    <property type="component" value="Unassembled WGS sequence"/>
</dbReference>
<keyword evidence="2" id="KW-0813">Transport</keyword>
<evidence type="ECO:0000256" key="4">
    <source>
        <dbReference type="ARBA" id="ARBA00022989"/>
    </source>
</evidence>
<feature type="transmembrane region" description="Helical" evidence="10">
    <location>
        <begin position="984"/>
        <end position="1004"/>
    </location>
</feature>
<dbReference type="InterPro" id="IPR020846">
    <property type="entry name" value="MFS_dom"/>
</dbReference>
<dbReference type="GO" id="GO:0000981">
    <property type="term" value="F:DNA-binding transcription factor activity, RNA polymerase II-specific"/>
    <property type="evidence" value="ECO:0007669"/>
    <property type="project" value="InterPro"/>
</dbReference>
<dbReference type="OrthoDB" id="6730379at2759"/>
<comment type="similarity">
    <text evidence="8">Belongs to the major facilitator superfamily. Allantoate permease family.</text>
</comment>
<reference evidence="13" key="1">
    <citation type="journal article" date="2017" name="Mycologia">
        <title>Fusarium algeriense, sp. nov., a novel toxigenic crown rot pathogen of durum wheat from Algeria is nested in the Fusarium burgessii species complex.</title>
        <authorList>
            <person name="Laraba I."/>
            <person name="Keddad A."/>
            <person name="Boureghda H."/>
            <person name="Abdallah N."/>
            <person name="Vaughan M.M."/>
            <person name="Proctor R.H."/>
            <person name="Busman M."/>
            <person name="O'Donnell K."/>
        </authorList>
    </citation>
    <scope>NUCLEOTIDE SEQUENCE</scope>
    <source>
        <strain evidence="13">NRRL 25174</strain>
    </source>
</reference>
<feature type="transmembrane region" description="Helical" evidence="10">
    <location>
        <begin position="1045"/>
        <end position="1065"/>
    </location>
</feature>
<evidence type="ECO:0000259" key="11">
    <source>
        <dbReference type="PROSITE" id="PS50048"/>
    </source>
</evidence>
<feature type="compositionally biased region" description="Polar residues" evidence="9">
    <location>
        <begin position="1"/>
        <end position="12"/>
    </location>
</feature>
<comment type="subcellular location">
    <subcellularLocation>
        <location evidence="1">Membrane</location>
        <topology evidence="1">Multi-pass membrane protein</topology>
    </subcellularLocation>
</comment>
<dbReference type="InterPro" id="IPR036259">
    <property type="entry name" value="MFS_trans_sf"/>
</dbReference>
<dbReference type="Pfam" id="PF00172">
    <property type="entry name" value="Zn_clus"/>
    <property type="match status" value="1"/>
</dbReference>
<feature type="transmembrane region" description="Helical" evidence="10">
    <location>
        <begin position="851"/>
        <end position="871"/>
    </location>
</feature>
<feature type="domain" description="Major facilitator superfamily (MFS) profile" evidence="12">
    <location>
        <begin position="692"/>
        <end position="1103"/>
    </location>
</feature>
<dbReference type="InterPro" id="IPR036864">
    <property type="entry name" value="Zn2-C6_fun-type_DNA-bd_sf"/>
</dbReference>
<name>A0A9P5A5T9_9HYPO</name>
<dbReference type="InterPro" id="IPR021858">
    <property type="entry name" value="Fun_TF"/>
</dbReference>
<feature type="transmembrane region" description="Helical" evidence="10">
    <location>
        <begin position="1077"/>
        <end position="1098"/>
    </location>
</feature>
<dbReference type="Pfam" id="PF11951">
    <property type="entry name" value="Fungal_trans_2"/>
    <property type="match status" value="1"/>
</dbReference>
<accession>A0A9P5A5T9</accession>
<evidence type="ECO:0000256" key="8">
    <source>
        <dbReference type="ARBA" id="ARBA00037968"/>
    </source>
</evidence>
<dbReference type="PROSITE" id="PS50850">
    <property type="entry name" value="MFS"/>
    <property type="match status" value="1"/>
</dbReference>
<evidence type="ECO:0000256" key="2">
    <source>
        <dbReference type="ARBA" id="ARBA00022448"/>
    </source>
</evidence>
<keyword evidence="14" id="KW-1185">Reference proteome</keyword>
<dbReference type="Gene3D" id="1.20.1250.20">
    <property type="entry name" value="MFS general substrate transporter like domains"/>
    <property type="match status" value="2"/>
</dbReference>
<feature type="domain" description="Zn(2)-C6 fungal-type" evidence="11">
    <location>
        <begin position="24"/>
        <end position="54"/>
    </location>
</feature>
<evidence type="ECO:0000256" key="6">
    <source>
        <dbReference type="ARBA" id="ARBA00023180"/>
    </source>
</evidence>
<evidence type="ECO:0000256" key="7">
    <source>
        <dbReference type="ARBA" id="ARBA00023242"/>
    </source>
</evidence>
<feature type="transmembrane region" description="Helical" evidence="10">
    <location>
        <begin position="789"/>
        <end position="809"/>
    </location>
</feature>
<feature type="transmembrane region" description="Helical" evidence="10">
    <location>
        <begin position="955"/>
        <end position="977"/>
    </location>
</feature>
<evidence type="ECO:0000259" key="12">
    <source>
        <dbReference type="PROSITE" id="PS50850"/>
    </source>
</evidence>
<keyword evidence="5 10" id="KW-0472">Membrane</keyword>
<organism evidence="13 14">
    <name type="scientific">Fusarium beomiforme</name>
    <dbReference type="NCBI Taxonomy" id="44412"/>
    <lineage>
        <taxon>Eukaryota</taxon>
        <taxon>Fungi</taxon>
        <taxon>Dikarya</taxon>
        <taxon>Ascomycota</taxon>
        <taxon>Pezizomycotina</taxon>
        <taxon>Sordariomycetes</taxon>
        <taxon>Hypocreomycetidae</taxon>
        <taxon>Hypocreales</taxon>
        <taxon>Nectriaceae</taxon>
        <taxon>Fusarium</taxon>
        <taxon>Fusarium burgessii species complex</taxon>
    </lineage>
</organism>
<dbReference type="PROSITE" id="PS50048">
    <property type="entry name" value="ZN2_CY6_FUNGAL_2"/>
    <property type="match status" value="1"/>
</dbReference>
<evidence type="ECO:0000256" key="3">
    <source>
        <dbReference type="ARBA" id="ARBA00022692"/>
    </source>
</evidence>
<dbReference type="FunFam" id="1.20.1250.20:FF:000064">
    <property type="entry name" value="MFS allantoate transporter"/>
    <property type="match status" value="1"/>
</dbReference>
<dbReference type="PROSITE" id="PS00463">
    <property type="entry name" value="ZN2_CY6_FUNGAL_1"/>
    <property type="match status" value="1"/>
</dbReference>
<evidence type="ECO:0000256" key="10">
    <source>
        <dbReference type="SAM" id="Phobius"/>
    </source>
</evidence>
<dbReference type="AlphaFoldDB" id="A0A9P5A5T9"/>
<dbReference type="InterPro" id="IPR001138">
    <property type="entry name" value="Zn2Cys6_DnaBD"/>
</dbReference>
<evidence type="ECO:0000256" key="5">
    <source>
        <dbReference type="ARBA" id="ARBA00023136"/>
    </source>
</evidence>
<feature type="transmembrane region" description="Helical" evidence="10">
    <location>
        <begin position="760"/>
        <end position="777"/>
    </location>
</feature>
<evidence type="ECO:0000256" key="1">
    <source>
        <dbReference type="ARBA" id="ARBA00004141"/>
    </source>
</evidence>